<evidence type="ECO:0000259" key="6">
    <source>
        <dbReference type="PROSITE" id="PS50110"/>
    </source>
</evidence>
<evidence type="ECO:0000256" key="2">
    <source>
        <dbReference type="ARBA" id="ARBA00023125"/>
    </source>
</evidence>
<dbReference type="GO" id="GO:0003700">
    <property type="term" value="F:DNA-binding transcription factor activity"/>
    <property type="evidence" value="ECO:0007669"/>
    <property type="project" value="InterPro"/>
</dbReference>
<keyword evidence="3" id="KW-0804">Transcription</keyword>
<dbReference type="InterPro" id="IPR020449">
    <property type="entry name" value="Tscrpt_reg_AraC-type_HTH"/>
</dbReference>
<proteinExistence type="predicted"/>
<dbReference type="PRINTS" id="PR00032">
    <property type="entry name" value="HTHARAC"/>
</dbReference>
<comment type="caution">
    <text evidence="7">The sequence shown here is derived from an EMBL/GenBank/DDBJ whole genome shotgun (WGS) entry which is preliminary data.</text>
</comment>
<evidence type="ECO:0000256" key="3">
    <source>
        <dbReference type="ARBA" id="ARBA00023163"/>
    </source>
</evidence>
<evidence type="ECO:0000256" key="4">
    <source>
        <dbReference type="PROSITE-ProRule" id="PRU00169"/>
    </source>
</evidence>
<name>A0A7X0RVH3_9BACL</name>
<dbReference type="RefSeq" id="WP_185672297.1">
    <property type="nucleotide sequence ID" value="NZ_JACJVP010000047.1"/>
</dbReference>
<feature type="domain" description="Response regulatory" evidence="6">
    <location>
        <begin position="30"/>
        <end position="147"/>
    </location>
</feature>
<keyword evidence="8" id="KW-1185">Reference proteome</keyword>
<dbReference type="Pfam" id="PF12833">
    <property type="entry name" value="HTH_18"/>
    <property type="match status" value="1"/>
</dbReference>
<dbReference type="SMART" id="SM00448">
    <property type="entry name" value="REC"/>
    <property type="match status" value="1"/>
</dbReference>
<dbReference type="PANTHER" id="PTHR43280">
    <property type="entry name" value="ARAC-FAMILY TRANSCRIPTIONAL REGULATOR"/>
    <property type="match status" value="1"/>
</dbReference>
<keyword evidence="2" id="KW-0238">DNA-binding</keyword>
<dbReference type="SUPFAM" id="SSF46689">
    <property type="entry name" value="Homeodomain-like"/>
    <property type="match status" value="2"/>
</dbReference>
<feature type="domain" description="HTH araC/xylS-type" evidence="5">
    <location>
        <begin position="264"/>
        <end position="362"/>
    </location>
</feature>
<dbReference type="Pfam" id="PF00072">
    <property type="entry name" value="Response_reg"/>
    <property type="match status" value="1"/>
</dbReference>
<dbReference type="InterPro" id="IPR011006">
    <property type="entry name" value="CheY-like_superfamily"/>
</dbReference>
<accession>A0A7X0RVH3</accession>
<dbReference type="GO" id="GO:0000160">
    <property type="term" value="P:phosphorelay signal transduction system"/>
    <property type="evidence" value="ECO:0007669"/>
    <property type="project" value="InterPro"/>
</dbReference>
<evidence type="ECO:0000313" key="8">
    <source>
        <dbReference type="Proteomes" id="UP000547209"/>
    </source>
</evidence>
<keyword evidence="1" id="KW-0805">Transcription regulation</keyword>
<dbReference type="CDD" id="cd17536">
    <property type="entry name" value="REC_YesN-like"/>
    <property type="match status" value="1"/>
</dbReference>
<dbReference type="PANTHER" id="PTHR43280:SF2">
    <property type="entry name" value="HTH-TYPE TRANSCRIPTIONAL REGULATOR EXSA"/>
    <property type="match status" value="1"/>
</dbReference>
<feature type="modified residue" description="4-aspartylphosphate" evidence="4">
    <location>
        <position position="82"/>
    </location>
</feature>
<dbReference type="Gene3D" id="3.40.50.2300">
    <property type="match status" value="1"/>
</dbReference>
<dbReference type="AlphaFoldDB" id="A0A7X0RVH3"/>
<dbReference type="InterPro" id="IPR018060">
    <property type="entry name" value="HTH_AraC"/>
</dbReference>
<keyword evidence="4" id="KW-0597">Phosphoprotein</keyword>
<sequence length="365" mass="40989">MPGPESARGASLLGNGMNHRGGRSIGIMYTVLVAENEPWVLRGIVEMVKAAGEEFEVVGACSNGEEAWTLIQEVWPMLLITDIMMPELDGLSLIRRIEEQRTPLVSVIVSGYDNFQYAQQAMVHGVSEYLLKPVEFDTLKQALQRAKEKIASLKELNAYLLKFQALLDNGWGLAPKDLMRKQDELLQSVLRLNRLNRNARAILLRLFEDKLKTLLNESGIAYSSSPPADRSDDGTIALHFQALLERWYLNQPGPAIASTPEAIERSCRYIQAHFKEEITLTEMAARTNFSVSHFSALFKKHAGQSLVGYVNRLRVDEAKKLLRSTSYSVGEIAEMTGFASTSYFTRVFKASIDLSPLEYKKRMNP</sequence>
<dbReference type="InterPro" id="IPR009057">
    <property type="entry name" value="Homeodomain-like_sf"/>
</dbReference>
<evidence type="ECO:0000313" key="7">
    <source>
        <dbReference type="EMBL" id="MBB6674433.1"/>
    </source>
</evidence>
<dbReference type="InterPro" id="IPR018062">
    <property type="entry name" value="HTH_AraC-typ_CS"/>
</dbReference>
<reference evidence="7 8" key="1">
    <citation type="submission" date="2020-08" db="EMBL/GenBank/DDBJ databases">
        <title>Cohnella phylogeny.</title>
        <authorList>
            <person name="Dunlap C."/>
        </authorList>
    </citation>
    <scope>NUCLEOTIDE SEQUENCE [LARGE SCALE GENOMIC DNA]</scope>
    <source>
        <strain evidence="7 8">DSM 28246</strain>
    </source>
</reference>
<dbReference type="EMBL" id="JACJVP010000047">
    <property type="protein sequence ID" value="MBB6674433.1"/>
    <property type="molecule type" value="Genomic_DNA"/>
</dbReference>
<dbReference type="Gene3D" id="1.10.10.60">
    <property type="entry name" value="Homeodomain-like"/>
    <property type="match status" value="2"/>
</dbReference>
<dbReference type="PROSITE" id="PS01124">
    <property type="entry name" value="HTH_ARAC_FAMILY_2"/>
    <property type="match status" value="1"/>
</dbReference>
<evidence type="ECO:0000256" key="1">
    <source>
        <dbReference type="ARBA" id="ARBA00023015"/>
    </source>
</evidence>
<dbReference type="GO" id="GO:0043565">
    <property type="term" value="F:sequence-specific DNA binding"/>
    <property type="evidence" value="ECO:0007669"/>
    <property type="project" value="InterPro"/>
</dbReference>
<dbReference type="PROSITE" id="PS00041">
    <property type="entry name" value="HTH_ARAC_FAMILY_1"/>
    <property type="match status" value="1"/>
</dbReference>
<protein>
    <submittedName>
        <fullName evidence="7">Response regulator</fullName>
    </submittedName>
</protein>
<dbReference type="SMART" id="SM00342">
    <property type="entry name" value="HTH_ARAC"/>
    <property type="match status" value="1"/>
</dbReference>
<dbReference type="PROSITE" id="PS50110">
    <property type="entry name" value="RESPONSE_REGULATORY"/>
    <property type="match status" value="1"/>
</dbReference>
<gene>
    <name evidence="7" type="ORF">H7C19_27495</name>
</gene>
<evidence type="ECO:0000259" key="5">
    <source>
        <dbReference type="PROSITE" id="PS01124"/>
    </source>
</evidence>
<dbReference type="Proteomes" id="UP000547209">
    <property type="component" value="Unassembled WGS sequence"/>
</dbReference>
<dbReference type="SUPFAM" id="SSF52172">
    <property type="entry name" value="CheY-like"/>
    <property type="match status" value="1"/>
</dbReference>
<dbReference type="InterPro" id="IPR001789">
    <property type="entry name" value="Sig_transdc_resp-reg_receiver"/>
</dbReference>
<organism evidence="7 8">
    <name type="scientific">Cohnella nanjingensis</name>
    <dbReference type="NCBI Taxonomy" id="1387779"/>
    <lineage>
        <taxon>Bacteria</taxon>
        <taxon>Bacillati</taxon>
        <taxon>Bacillota</taxon>
        <taxon>Bacilli</taxon>
        <taxon>Bacillales</taxon>
        <taxon>Paenibacillaceae</taxon>
        <taxon>Cohnella</taxon>
    </lineage>
</organism>